<name>A0A926P1X4_9HYPH</name>
<dbReference type="AlphaFoldDB" id="A0A926P1X4"/>
<organism evidence="2 3">
    <name type="scientific">Roseibium aggregatum</name>
    <dbReference type="NCBI Taxonomy" id="187304"/>
    <lineage>
        <taxon>Bacteria</taxon>
        <taxon>Pseudomonadati</taxon>
        <taxon>Pseudomonadota</taxon>
        <taxon>Alphaproteobacteria</taxon>
        <taxon>Hyphomicrobiales</taxon>
        <taxon>Stappiaceae</taxon>
        <taxon>Roseibium</taxon>
    </lineage>
</organism>
<dbReference type="RefSeq" id="WP_190292695.1">
    <property type="nucleotide sequence ID" value="NZ_JABFCZ010000018.1"/>
</dbReference>
<gene>
    <name evidence="2" type="ORF">HK439_16855</name>
</gene>
<sequence>MTRLSKTDLDRAADILPRLGAAFFKERAFMPPEFRAAISEGTFAPRHIHALNMIALAGRMTVGELAQRLAIGVPAASQIAGELQDSGWLARERDEKDRRRTWLSIAPDRRAAVEGYCQRRVEPLLKVLQSMSAETRTAFLDGLEAFASEIETQIREG</sequence>
<protein>
    <submittedName>
        <fullName evidence="2">MarR family transcriptional regulator</fullName>
    </submittedName>
</protein>
<dbReference type="PANTHER" id="PTHR33164:SF43">
    <property type="entry name" value="HTH-TYPE TRANSCRIPTIONAL REPRESSOR YETL"/>
    <property type="match status" value="1"/>
</dbReference>
<dbReference type="InterPro" id="IPR036388">
    <property type="entry name" value="WH-like_DNA-bd_sf"/>
</dbReference>
<dbReference type="GO" id="GO:0006950">
    <property type="term" value="P:response to stress"/>
    <property type="evidence" value="ECO:0007669"/>
    <property type="project" value="TreeGrafter"/>
</dbReference>
<dbReference type="InterPro" id="IPR039422">
    <property type="entry name" value="MarR/SlyA-like"/>
</dbReference>
<proteinExistence type="predicted"/>
<evidence type="ECO:0000313" key="3">
    <source>
        <dbReference type="Proteomes" id="UP000598467"/>
    </source>
</evidence>
<feature type="domain" description="HTH marR-type" evidence="1">
    <location>
        <begin position="12"/>
        <end position="148"/>
    </location>
</feature>
<dbReference type="Proteomes" id="UP000598467">
    <property type="component" value="Unassembled WGS sequence"/>
</dbReference>
<reference evidence="2" key="1">
    <citation type="submission" date="2020-05" db="EMBL/GenBank/DDBJ databases">
        <title>Identification of trans-AT polyketide cluster in two marine bacteria, producers of a novel glutaramide-containing polyketide sesbanimide D and analogs.</title>
        <authorList>
            <person name="Kacar D."/>
            <person name="Rodriguez P."/>
            <person name="Canedo L."/>
            <person name="Gonzalez E."/>
            <person name="Galan B."/>
            <person name="De La Calle F."/>
            <person name="Garcia J.L."/>
        </authorList>
    </citation>
    <scope>NUCLEOTIDE SEQUENCE</scope>
    <source>
        <strain evidence="2">PHM038</strain>
    </source>
</reference>
<evidence type="ECO:0000259" key="1">
    <source>
        <dbReference type="PROSITE" id="PS50995"/>
    </source>
</evidence>
<dbReference type="EMBL" id="JABFCZ010000018">
    <property type="protein sequence ID" value="MBD1547940.1"/>
    <property type="molecule type" value="Genomic_DNA"/>
</dbReference>
<dbReference type="InterPro" id="IPR036390">
    <property type="entry name" value="WH_DNA-bd_sf"/>
</dbReference>
<dbReference type="GO" id="GO:0003700">
    <property type="term" value="F:DNA-binding transcription factor activity"/>
    <property type="evidence" value="ECO:0007669"/>
    <property type="project" value="InterPro"/>
</dbReference>
<dbReference type="PROSITE" id="PS50995">
    <property type="entry name" value="HTH_MARR_2"/>
    <property type="match status" value="1"/>
</dbReference>
<dbReference type="SUPFAM" id="SSF46785">
    <property type="entry name" value="Winged helix' DNA-binding domain"/>
    <property type="match status" value="1"/>
</dbReference>
<dbReference type="Gene3D" id="1.10.10.10">
    <property type="entry name" value="Winged helix-like DNA-binding domain superfamily/Winged helix DNA-binding domain"/>
    <property type="match status" value="1"/>
</dbReference>
<dbReference type="InterPro" id="IPR000835">
    <property type="entry name" value="HTH_MarR-typ"/>
</dbReference>
<dbReference type="Pfam" id="PF12802">
    <property type="entry name" value="MarR_2"/>
    <property type="match status" value="1"/>
</dbReference>
<evidence type="ECO:0000313" key="2">
    <source>
        <dbReference type="EMBL" id="MBD1547940.1"/>
    </source>
</evidence>
<comment type="caution">
    <text evidence="2">The sequence shown here is derived from an EMBL/GenBank/DDBJ whole genome shotgun (WGS) entry which is preliminary data.</text>
</comment>
<accession>A0A926P1X4</accession>
<dbReference type="PANTHER" id="PTHR33164">
    <property type="entry name" value="TRANSCRIPTIONAL REGULATOR, MARR FAMILY"/>
    <property type="match status" value="1"/>
</dbReference>
<dbReference type="SMART" id="SM00347">
    <property type="entry name" value="HTH_MARR"/>
    <property type="match status" value="1"/>
</dbReference>